<proteinExistence type="inferred from homology"/>
<dbReference type="Proteomes" id="UP000247832">
    <property type="component" value="Unassembled WGS sequence"/>
</dbReference>
<dbReference type="OrthoDB" id="3169239at2"/>
<sequence>MTTLWSPTKVGRLELDHRLAMAPMTRSRANADGTPGPFTAEYYSQRASLGLLITEGVQPSDDGQGYLTTPGIYTDAHVEGWREVTSAVHAAQGSIYFQLMHAGRMSHPDNTPHHRQPVAPSAIAPGIKMFTAAGPQDAPVPRALTAAEIKATVADFRAAAAAAIRAGADGVEIHGANGYLLHQFFSPNANVRTDEYGSSIENRARLAIEVAAAIADEIGADRTGIRLSPGLNIGGVDEGADYGDLYRYLVPELATLDLAYVHLFHFGDDELLRDLRAAWPNALLVLRAGRSREDLGADVAAGLADMEPIGTWALANPDVVERLKSRAAFNEPDSSTYYTGGAAGYTDYPQLGALAPVG</sequence>
<organism evidence="5 6">
    <name type="scientific">Arthrobacter livingstonensis</name>
    <dbReference type="NCBI Taxonomy" id="670078"/>
    <lineage>
        <taxon>Bacteria</taxon>
        <taxon>Bacillati</taxon>
        <taxon>Actinomycetota</taxon>
        <taxon>Actinomycetes</taxon>
        <taxon>Micrococcales</taxon>
        <taxon>Micrococcaceae</taxon>
        <taxon>Arthrobacter</taxon>
    </lineage>
</organism>
<evidence type="ECO:0000259" key="4">
    <source>
        <dbReference type="Pfam" id="PF00724"/>
    </source>
</evidence>
<feature type="domain" description="NADH:flavin oxidoreductase/NADH oxidase N-terminal" evidence="4">
    <location>
        <begin position="4"/>
        <end position="326"/>
    </location>
</feature>
<evidence type="ECO:0000313" key="5">
    <source>
        <dbReference type="EMBL" id="PYI68513.1"/>
    </source>
</evidence>
<dbReference type="InterPro" id="IPR045247">
    <property type="entry name" value="Oye-like"/>
</dbReference>
<dbReference type="RefSeq" id="WP_110500253.1">
    <property type="nucleotide sequence ID" value="NZ_QJVD01000005.1"/>
</dbReference>
<comment type="similarity">
    <text evidence="2">Belongs to the NADH:flavin oxidoreductase/NADH oxidase family.</text>
</comment>
<keyword evidence="3" id="KW-0560">Oxidoreductase</keyword>
<keyword evidence="6" id="KW-1185">Reference proteome</keyword>
<dbReference type="SUPFAM" id="SSF51395">
    <property type="entry name" value="FMN-linked oxidoreductases"/>
    <property type="match status" value="1"/>
</dbReference>
<dbReference type="EMBL" id="QJVD01000005">
    <property type="protein sequence ID" value="PYI68513.1"/>
    <property type="molecule type" value="Genomic_DNA"/>
</dbReference>
<dbReference type="Gene3D" id="3.20.20.70">
    <property type="entry name" value="Aldolase class I"/>
    <property type="match status" value="1"/>
</dbReference>
<evidence type="ECO:0000256" key="3">
    <source>
        <dbReference type="ARBA" id="ARBA00023002"/>
    </source>
</evidence>
<dbReference type="PANTHER" id="PTHR22893:SF91">
    <property type="entry name" value="NADPH DEHYDROGENASE 2-RELATED"/>
    <property type="match status" value="1"/>
</dbReference>
<dbReference type="FunFam" id="3.20.20.70:FF:000059">
    <property type="entry name" value="N-ethylmaleimide reductase, FMN-linked"/>
    <property type="match status" value="1"/>
</dbReference>
<reference evidence="5 6" key="1">
    <citation type="submission" date="2018-05" db="EMBL/GenBank/DDBJ databases">
        <title>Genetic diversity of glacier-inhabiting Cryobacterium bacteria in China and description of Cryobacterium mengkeensis sp. nov. and Arthrobacter glacialis sp. nov.</title>
        <authorList>
            <person name="Liu Q."/>
            <person name="Xin Y.-H."/>
        </authorList>
    </citation>
    <scope>NUCLEOTIDE SEQUENCE [LARGE SCALE GENOMIC DNA]</scope>
    <source>
        <strain evidence="5 6">LI2</strain>
    </source>
</reference>
<dbReference type="AlphaFoldDB" id="A0A2V5LF97"/>
<dbReference type="GO" id="GO:0005829">
    <property type="term" value="C:cytosol"/>
    <property type="evidence" value="ECO:0007669"/>
    <property type="project" value="TreeGrafter"/>
</dbReference>
<accession>A0A2V5LF97</accession>
<dbReference type="InterPro" id="IPR013785">
    <property type="entry name" value="Aldolase_TIM"/>
</dbReference>
<comment type="cofactor">
    <cofactor evidence="1">
        <name>FMN</name>
        <dbReference type="ChEBI" id="CHEBI:58210"/>
    </cofactor>
</comment>
<gene>
    <name evidence="5" type="ORF">CVV68_06855</name>
</gene>
<dbReference type="Pfam" id="PF00724">
    <property type="entry name" value="Oxidored_FMN"/>
    <property type="match status" value="1"/>
</dbReference>
<dbReference type="GO" id="GO:0010181">
    <property type="term" value="F:FMN binding"/>
    <property type="evidence" value="ECO:0007669"/>
    <property type="project" value="InterPro"/>
</dbReference>
<protein>
    <submittedName>
        <fullName evidence="5">Alkene reductase</fullName>
    </submittedName>
</protein>
<evidence type="ECO:0000313" key="6">
    <source>
        <dbReference type="Proteomes" id="UP000247832"/>
    </source>
</evidence>
<dbReference type="PANTHER" id="PTHR22893">
    <property type="entry name" value="NADH OXIDOREDUCTASE-RELATED"/>
    <property type="match status" value="1"/>
</dbReference>
<dbReference type="InterPro" id="IPR001155">
    <property type="entry name" value="OxRdtase_FMN_N"/>
</dbReference>
<dbReference type="CDD" id="cd02933">
    <property type="entry name" value="OYE_like_FMN"/>
    <property type="match status" value="1"/>
</dbReference>
<comment type="caution">
    <text evidence="5">The sequence shown here is derived from an EMBL/GenBank/DDBJ whole genome shotgun (WGS) entry which is preliminary data.</text>
</comment>
<evidence type="ECO:0000256" key="2">
    <source>
        <dbReference type="ARBA" id="ARBA00005979"/>
    </source>
</evidence>
<evidence type="ECO:0000256" key="1">
    <source>
        <dbReference type="ARBA" id="ARBA00001917"/>
    </source>
</evidence>
<name>A0A2V5LF97_9MICC</name>
<dbReference type="GO" id="GO:0016628">
    <property type="term" value="F:oxidoreductase activity, acting on the CH-CH group of donors, NAD or NADP as acceptor"/>
    <property type="evidence" value="ECO:0007669"/>
    <property type="project" value="UniProtKB-ARBA"/>
</dbReference>